<name>A0A9R1TAT0_9HYME</name>
<dbReference type="GeneID" id="105268141"/>
<keyword evidence="1" id="KW-1185">Reference proteome</keyword>
<protein>
    <submittedName>
        <fullName evidence="2">Uncharacterized protein</fullName>
    </submittedName>
</protein>
<sequence>MSDWQIEQHALQTVWYFIYRFLSNHLDVHSSISLSSSEEYLDSKHDLQLFWRCTDIPLETICSYIELADFCEALEYCYFPDEPVDHADDVYDSNGNNGDIKILMESSGDLSKMAISGDERGTPGVHNPPSKDHRNHDIVFGKIISSVRQENFNRHPIPDNDFVYGKMVFHAKE</sequence>
<dbReference type="RefSeq" id="XP_011305743.1">
    <property type="nucleotide sequence ID" value="XM_011307441.1"/>
</dbReference>
<dbReference type="AlphaFoldDB" id="A0A9R1TAT0"/>
<reference evidence="2" key="1">
    <citation type="submission" date="2025-08" db="UniProtKB">
        <authorList>
            <consortium name="RefSeq"/>
        </authorList>
    </citation>
    <scope>IDENTIFICATION</scope>
    <source>
        <strain evidence="2">USDA-PBARC FA_bdor</strain>
        <tissue evidence="2">Whole organism</tissue>
    </source>
</reference>
<dbReference type="Proteomes" id="UP000694866">
    <property type="component" value="Unplaced"/>
</dbReference>
<accession>A0A9R1TAT0</accession>
<organism evidence="1 2">
    <name type="scientific">Fopius arisanus</name>
    <dbReference type="NCBI Taxonomy" id="64838"/>
    <lineage>
        <taxon>Eukaryota</taxon>
        <taxon>Metazoa</taxon>
        <taxon>Ecdysozoa</taxon>
        <taxon>Arthropoda</taxon>
        <taxon>Hexapoda</taxon>
        <taxon>Insecta</taxon>
        <taxon>Pterygota</taxon>
        <taxon>Neoptera</taxon>
        <taxon>Endopterygota</taxon>
        <taxon>Hymenoptera</taxon>
        <taxon>Apocrita</taxon>
        <taxon>Ichneumonoidea</taxon>
        <taxon>Braconidae</taxon>
        <taxon>Opiinae</taxon>
        <taxon>Fopius</taxon>
    </lineage>
</organism>
<proteinExistence type="predicted"/>
<evidence type="ECO:0000313" key="1">
    <source>
        <dbReference type="Proteomes" id="UP000694866"/>
    </source>
</evidence>
<dbReference type="KEGG" id="fas:105268141"/>
<gene>
    <name evidence="2" type="primary">LOC105268141</name>
</gene>
<evidence type="ECO:0000313" key="2">
    <source>
        <dbReference type="RefSeq" id="XP_011305743.1"/>
    </source>
</evidence>